<feature type="domain" description="RRM" evidence="4">
    <location>
        <begin position="612"/>
        <end position="685"/>
    </location>
</feature>
<dbReference type="GO" id="GO:0003723">
    <property type="term" value="F:RNA binding"/>
    <property type="evidence" value="ECO:0007669"/>
    <property type="project" value="UniProtKB-UniRule"/>
</dbReference>
<comment type="caution">
    <text evidence="5">The sequence shown here is derived from an EMBL/GenBank/DDBJ whole genome shotgun (WGS) entry which is preliminary data.</text>
</comment>
<dbReference type="InterPro" id="IPR011990">
    <property type="entry name" value="TPR-like_helical_dom_sf"/>
</dbReference>
<dbReference type="Gene3D" id="1.25.40.10">
    <property type="entry name" value="Tetratricopeptide repeat domain"/>
    <property type="match status" value="2"/>
</dbReference>
<name>A0AAU9JDN1_9CILI</name>
<dbReference type="SUPFAM" id="SSF48452">
    <property type="entry name" value="TPR-like"/>
    <property type="match status" value="1"/>
</dbReference>
<evidence type="ECO:0000256" key="1">
    <source>
        <dbReference type="ARBA" id="ARBA00022737"/>
    </source>
</evidence>
<dbReference type="Proteomes" id="UP001162131">
    <property type="component" value="Unassembled WGS sequence"/>
</dbReference>
<keyword evidence="2 3" id="KW-0694">RNA-binding</keyword>
<dbReference type="EMBL" id="CAJZBQ010000023">
    <property type="protein sequence ID" value="CAG9319799.1"/>
    <property type="molecule type" value="Genomic_DNA"/>
</dbReference>
<keyword evidence="1" id="KW-0677">Repeat</keyword>
<gene>
    <name evidence="5" type="ORF">BSTOLATCC_MIC24346</name>
</gene>
<dbReference type="SMART" id="SM00360">
    <property type="entry name" value="RRM"/>
    <property type="match status" value="3"/>
</dbReference>
<evidence type="ECO:0000313" key="5">
    <source>
        <dbReference type="EMBL" id="CAG9319799.1"/>
    </source>
</evidence>
<dbReference type="PANTHER" id="PTHR23236">
    <property type="entry name" value="EUKARYOTIC TRANSLATION INITIATION FACTOR 4B/4H"/>
    <property type="match status" value="1"/>
</dbReference>
<proteinExistence type="predicted"/>
<dbReference type="CDD" id="cd00590">
    <property type="entry name" value="RRM_SF"/>
    <property type="match status" value="2"/>
</dbReference>
<evidence type="ECO:0000259" key="4">
    <source>
        <dbReference type="PROSITE" id="PS50102"/>
    </source>
</evidence>
<dbReference type="InterPro" id="IPR000504">
    <property type="entry name" value="RRM_dom"/>
</dbReference>
<dbReference type="SUPFAM" id="SSF54928">
    <property type="entry name" value="RNA-binding domain, RBD"/>
    <property type="match status" value="3"/>
</dbReference>
<protein>
    <recommendedName>
        <fullName evidence="4">RRM domain-containing protein</fullName>
    </recommendedName>
</protein>
<dbReference type="PANTHER" id="PTHR23236:SF119">
    <property type="entry name" value="NUCLEAR RNA-BINDING PROTEIN SART-3"/>
    <property type="match status" value="1"/>
</dbReference>
<dbReference type="Gene3D" id="3.30.70.330">
    <property type="match status" value="3"/>
</dbReference>
<dbReference type="Pfam" id="PF00076">
    <property type="entry name" value="RRM_1"/>
    <property type="match status" value="3"/>
</dbReference>
<evidence type="ECO:0000313" key="6">
    <source>
        <dbReference type="Proteomes" id="UP001162131"/>
    </source>
</evidence>
<keyword evidence="6" id="KW-1185">Reference proteome</keyword>
<dbReference type="InterPro" id="IPR035979">
    <property type="entry name" value="RBD_domain_sf"/>
</dbReference>
<dbReference type="InterPro" id="IPR012677">
    <property type="entry name" value="Nucleotide-bd_a/b_plait_sf"/>
</dbReference>
<feature type="domain" description="RRM" evidence="4">
    <location>
        <begin position="531"/>
        <end position="607"/>
    </location>
</feature>
<sequence>MEELEEKERELPYDTKIKEDLIKAYRESGFITEANAARERLWEITPLSEKMWLEWLEDEPSSGLFARSLKDFYYPSICLLYLKFFPKQNTPEHAKIFADLTWHIRYQPLWEYYISIKTDLNEIRELYNKQFSIPMEYMEKSFQNYLAWERDLEIKTKIQEKYLDTFAKWQEECEYKTQIDLSIENNSEAALLANLKVYLENIKDDKIKGYILEETIQKAQKLPEVWYDYLNFAVKNKKLYKKVAKRAVRNCYWDIGLWKLLILAYERAGKPTENIKHKALTSSFTNASDYTEFWKEYSNHIKRSGGDQLAILEEGESWLQDCMPPQHLVLKSYRASLLKDHSLYEEIVREKGDSYTLWTLYLDFLIQKSDNKSIREVFRRALEYTKDYPQEIARKYKEWESSHGNLEEIIQSITKTHSRIRRNLEPPKKQVKQQAKPIKAETARFTVFIRPIPLKMKETELQEIFSQVIPVKACRIVRNREGKSKGYGYIDLNSEQDIQECIRVFNGIELQGTKITVAASKPPEETKNDEFLLFVNNLPYEIEENELKEILSNYGDVSTIRIIRDLEGKCKGYAYVEFHEKEAVEHAIKAAQISIKGRNVLLLKSEKKSQNFTLHASNLPYGITEDSLSSFFKGNCKVTLPKDQKDKPRGFAFIEFEKEEDAQNALEIEFPVIEGRPIVIKKCANTNPSKKKKTMNNSDFKKFLR</sequence>
<organism evidence="5 6">
    <name type="scientific">Blepharisma stoltei</name>
    <dbReference type="NCBI Taxonomy" id="1481888"/>
    <lineage>
        <taxon>Eukaryota</taxon>
        <taxon>Sar</taxon>
        <taxon>Alveolata</taxon>
        <taxon>Ciliophora</taxon>
        <taxon>Postciliodesmatophora</taxon>
        <taxon>Heterotrichea</taxon>
        <taxon>Heterotrichida</taxon>
        <taxon>Blepharismidae</taxon>
        <taxon>Blepharisma</taxon>
    </lineage>
</organism>
<reference evidence="5" key="1">
    <citation type="submission" date="2021-09" db="EMBL/GenBank/DDBJ databases">
        <authorList>
            <consortium name="AG Swart"/>
            <person name="Singh M."/>
            <person name="Singh A."/>
            <person name="Seah K."/>
            <person name="Emmerich C."/>
        </authorList>
    </citation>
    <scope>NUCLEOTIDE SEQUENCE</scope>
    <source>
        <strain evidence="5">ATCC30299</strain>
    </source>
</reference>
<evidence type="ECO:0000256" key="3">
    <source>
        <dbReference type="PROSITE-ProRule" id="PRU00176"/>
    </source>
</evidence>
<evidence type="ECO:0000256" key="2">
    <source>
        <dbReference type="ARBA" id="ARBA00022884"/>
    </source>
</evidence>
<dbReference type="AlphaFoldDB" id="A0AAU9JDN1"/>
<accession>A0AAU9JDN1</accession>
<feature type="domain" description="RRM" evidence="4">
    <location>
        <begin position="445"/>
        <end position="522"/>
    </location>
</feature>
<dbReference type="PROSITE" id="PS50102">
    <property type="entry name" value="RRM"/>
    <property type="match status" value="3"/>
</dbReference>